<gene>
    <name evidence="3" type="ORF">TEA_014130</name>
</gene>
<evidence type="ECO:0000259" key="2">
    <source>
        <dbReference type="Pfam" id="PF25397"/>
    </source>
</evidence>
<evidence type="ECO:0000313" key="3">
    <source>
        <dbReference type="EMBL" id="THG09035.1"/>
    </source>
</evidence>
<dbReference type="Proteomes" id="UP000306102">
    <property type="component" value="Unassembled WGS sequence"/>
</dbReference>
<name>A0A4S4E1D2_CAMSN</name>
<reference evidence="3 4" key="1">
    <citation type="journal article" date="2018" name="Proc. Natl. Acad. Sci. U.S.A.">
        <title>Draft genome sequence of Camellia sinensis var. sinensis provides insights into the evolution of the tea genome and tea quality.</title>
        <authorList>
            <person name="Wei C."/>
            <person name="Yang H."/>
            <person name="Wang S."/>
            <person name="Zhao J."/>
            <person name="Liu C."/>
            <person name="Gao L."/>
            <person name="Xia E."/>
            <person name="Lu Y."/>
            <person name="Tai Y."/>
            <person name="She G."/>
            <person name="Sun J."/>
            <person name="Cao H."/>
            <person name="Tong W."/>
            <person name="Gao Q."/>
            <person name="Li Y."/>
            <person name="Deng W."/>
            <person name="Jiang X."/>
            <person name="Wang W."/>
            <person name="Chen Q."/>
            <person name="Zhang S."/>
            <person name="Li H."/>
            <person name="Wu J."/>
            <person name="Wang P."/>
            <person name="Li P."/>
            <person name="Shi C."/>
            <person name="Zheng F."/>
            <person name="Jian J."/>
            <person name="Huang B."/>
            <person name="Shan D."/>
            <person name="Shi M."/>
            <person name="Fang C."/>
            <person name="Yue Y."/>
            <person name="Li F."/>
            <person name="Li D."/>
            <person name="Wei S."/>
            <person name="Han B."/>
            <person name="Jiang C."/>
            <person name="Yin Y."/>
            <person name="Xia T."/>
            <person name="Zhang Z."/>
            <person name="Bennetzen J.L."/>
            <person name="Zhao S."/>
            <person name="Wan X."/>
        </authorList>
    </citation>
    <scope>NUCLEOTIDE SEQUENCE [LARGE SCALE GENOMIC DNA]</scope>
    <source>
        <strain evidence="4">cv. Shuchazao</strain>
        <tissue evidence="3">Leaf</tissue>
    </source>
</reference>
<comment type="caution">
    <text evidence="3">The sequence shown here is derived from an EMBL/GenBank/DDBJ whole genome shotgun (WGS) entry which is preliminary data.</text>
</comment>
<organism evidence="3 4">
    <name type="scientific">Camellia sinensis var. sinensis</name>
    <name type="common">China tea</name>
    <dbReference type="NCBI Taxonomy" id="542762"/>
    <lineage>
        <taxon>Eukaryota</taxon>
        <taxon>Viridiplantae</taxon>
        <taxon>Streptophyta</taxon>
        <taxon>Embryophyta</taxon>
        <taxon>Tracheophyta</taxon>
        <taxon>Spermatophyta</taxon>
        <taxon>Magnoliopsida</taxon>
        <taxon>eudicotyledons</taxon>
        <taxon>Gunneridae</taxon>
        <taxon>Pentapetalae</taxon>
        <taxon>asterids</taxon>
        <taxon>Ericales</taxon>
        <taxon>Theaceae</taxon>
        <taxon>Camellia</taxon>
    </lineage>
</organism>
<dbReference type="EMBL" id="SDRB02008798">
    <property type="protein sequence ID" value="THG09035.1"/>
    <property type="molecule type" value="Genomic_DNA"/>
</dbReference>
<protein>
    <recommendedName>
        <fullName evidence="2">DUF7887 domain-containing protein</fullName>
    </recommendedName>
</protein>
<proteinExistence type="predicted"/>
<evidence type="ECO:0000256" key="1">
    <source>
        <dbReference type="SAM" id="Phobius"/>
    </source>
</evidence>
<feature type="transmembrane region" description="Helical" evidence="1">
    <location>
        <begin position="78"/>
        <end position="102"/>
    </location>
</feature>
<dbReference type="PANTHER" id="PTHR38389">
    <property type="entry name" value="DNA-DIRECTED RNA POLYMERASE SUBUNIT BETA"/>
    <property type="match status" value="1"/>
</dbReference>
<dbReference type="AlphaFoldDB" id="A0A4S4E1D2"/>
<dbReference type="PANTHER" id="PTHR38389:SF1">
    <property type="entry name" value="DNA-DIRECTED RNA POLYMERASE SUBUNIT BETA"/>
    <property type="match status" value="1"/>
</dbReference>
<keyword evidence="4" id="KW-1185">Reference proteome</keyword>
<keyword evidence="1" id="KW-1133">Transmembrane helix</keyword>
<sequence length="225" mass="24791">MVAKAVAADGVHSGVGLRQRPCLELQWRPVHYTEAASETLVRRASIADTTALNSVGHKEGDRERYTLRPRLFWVKERCAELLMSALVSSLLMLLVLLMSALVSTSCSTMLGVKAQLLQLLFWVVVVSDLGCSWAAYTTPPMKSAIKDLDKKMLITQRSVISNILTHMVVKKNGTKFRSSIVVSQKKELGEKSRDKQEPIFSLRLSNTILAQSAVTVFGLGFIDAG</sequence>
<feature type="domain" description="DUF7887" evidence="2">
    <location>
        <begin position="205"/>
        <end position="225"/>
    </location>
</feature>
<dbReference type="InterPro" id="IPR057209">
    <property type="entry name" value="DUF7887"/>
</dbReference>
<keyword evidence="1" id="KW-0472">Membrane</keyword>
<accession>A0A4S4E1D2</accession>
<evidence type="ECO:0000313" key="4">
    <source>
        <dbReference type="Proteomes" id="UP000306102"/>
    </source>
</evidence>
<feature type="transmembrane region" description="Helical" evidence="1">
    <location>
        <begin position="114"/>
        <end position="136"/>
    </location>
</feature>
<dbReference type="Pfam" id="PF25397">
    <property type="entry name" value="DUF7887"/>
    <property type="match status" value="1"/>
</dbReference>
<keyword evidence="1" id="KW-0812">Transmembrane</keyword>